<dbReference type="AlphaFoldDB" id="F4Q3L9"/>
<name>F4Q3L9_CACFS</name>
<dbReference type="OrthoDB" id="10627342at2759"/>
<evidence type="ECO:0000313" key="2">
    <source>
        <dbReference type="EMBL" id="EGG17677.1"/>
    </source>
</evidence>
<dbReference type="RefSeq" id="XP_004356161.1">
    <property type="nucleotide sequence ID" value="XM_004356108.1"/>
</dbReference>
<protein>
    <submittedName>
        <fullName evidence="2">Uncharacterized protein</fullName>
    </submittedName>
</protein>
<dbReference type="GeneID" id="14869458"/>
<feature type="transmembrane region" description="Helical" evidence="1">
    <location>
        <begin position="128"/>
        <end position="147"/>
    </location>
</feature>
<reference evidence="3" key="1">
    <citation type="journal article" date="2011" name="Genome Res.">
        <title>Phylogeny-wide analysis of social amoeba genomes highlights ancient origins for complex intercellular communication.</title>
        <authorList>
            <person name="Heidel A.J."/>
            <person name="Lawal H.M."/>
            <person name="Felder M."/>
            <person name="Schilde C."/>
            <person name="Helps N.R."/>
            <person name="Tunggal B."/>
            <person name="Rivero F."/>
            <person name="John U."/>
            <person name="Schleicher M."/>
            <person name="Eichinger L."/>
            <person name="Platzer M."/>
            <person name="Noegel A.A."/>
            <person name="Schaap P."/>
            <person name="Gloeckner G."/>
        </authorList>
    </citation>
    <scope>NUCLEOTIDE SEQUENCE [LARGE SCALE GENOMIC DNA]</scope>
    <source>
        <strain evidence="3">SH3</strain>
    </source>
</reference>
<dbReference type="KEGG" id="dfa:DFA_08673"/>
<accession>F4Q3L9</accession>
<keyword evidence="3" id="KW-1185">Reference proteome</keyword>
<proteinExistence type="predicted"/>
<dbReference type="EMBL" id="GL883021">
    <property type="protein sequence ID" value="EGG17677.1"/>
    <property type="molecule type" value="Genomic_DNA"/>
</dbReference>
<evidence type="ECO:0000313" key="3">
    <source>
        <dbReference type="Proteomes" id="UP000007797"/>
    </source>
</evidence>
<organism evidence="2 3">
    <name type="scientific">Cavenderia fasciculata</name>
    <name type="common">Slime mold</name>
    <name type="synonym">Dictyostelium fasciculatum</name>
    <dbReference type="NCBI Taxonomy" id="261658"/>
    <lineage>
        <taxon>Eukaryota</taxon>
        <taxon>Amoebozoa</taxon>
        <taxon>Evosea</taxon>
        <taxon>Eumycetozoa</taxon>
        <taxon>Dictyostelia</taxon>
        <taxon>Acytosteliales</taxon>
        <taxon>Cavenderiaceae</taxon>
        <taxon>Cavenderia</taxon>
    </lineage>
</organism>
<dbReference type="Proteomes" id="UP000007797">
    <property type="component" value="Unassembled WGS sequence"/>
</dbReference>
<keyword evidence="1" id="KW-1133">Transmembrane helix</keyword>
<evidence type="ECO:0000256" key="1">
    <source>
        <dbReference type="SAM" id="Phobius"/>
    </source>
</evidence>
<keyword evidence="1" id="KW-0812">Transmembrane</keyword>
<keyword evidence="1" id="KW-0472">Membrane</keyword>
<gene>
    <name evidence="2" type="ORF">DFA_08673</name>
</gene>
<sequence length="167" mass="18909">MGAHCPKNNNNYTKARVVVMSLDKMSTYCISKEKVLEELKTKVVENIGKLEETKEHLIDEHHKNQEKAKEKIYEKLNVSRDPNSFRLDEGKTSESFFKPRTHIEESGKEFPKLNVGEFYRGFLRASGYSWGLAITAGLIAFGVYRFTSKPLTPSSSTSSGTTSTTYD</sequence>